<evidence type="ECO:0000313" key="1">
    <source>
        <dbReference type="EMBL" id="KAG0420916.1"/>
    </source>
</evidence>
<accession>A0AC60PKC4</accession>
<keyword evidence="2" id="KW-1185">Reference proteome</keyword>
<comment type="caution">
    <text evidence="1">The sequence shown here is derived from an EMBL/GenBank/DDBJ whole genome shotgun (WGS) entry which is preliminary data.</text>
</comment>
<organism evidence="1 2">
    <name type="scientific">Ixodes persulcatus</name>
    <name type="common">Taiga tick</name>
    <dbReference type="NCBI Taxonomy" id="34615"/>
    <lineage>
        <taxon>Eukaryota</taxon>
        <taxon>Metazoa</taxon>
        <taxon>Ecdysozoa</taxon>
        <taxon>Arthropoda</taxon>
        <taxon>Chelicerata</taxon>
        <taxon>Arachnida</taxon>
        <taxon>Acari</taxon>
        <taxon>Parasitiformes</taxon>
        <taxon>Ixodida</taxon>
        <taxon>Ixodoidea</taxon>
        <taxon>Ixodidae</taxon>
        <taxon>Ixodinae</taxon>
        <taxon>Ixodes</taxon>
    </lineage>
</organism>
<protein>
    <submittedName>
        <fullName evidence="1">Uncharacterized protein</fullName>
    </submittedName>
</protein>
<name>A0AC60PKC4_IXOPE</name>
<evidence type="ECO:0000313" key="2">
    <source>
        <dbReference type="Proteomes" id="UP000805193"/>
    </source>
</evidence>
<dbReference type="EMBL" id="JABSTQ010010453">
    <property type="protein sequence ID" value="KAG0420916.1"/>
    <property type="molecule type" value="Genomic_DNA"/>
</dbReference>
<proteinExistence type="predicted"/>
<dbReference type="Proteomes" id="UP000805193">
    <property type="component" value="Unassembled WGS sequence"/>
</dbReference>
<reference evidence="1 2" key="1">
    <citation type="journal article" date="2020" name="Cell">
        <title>Large-Scale Comparative Analyses of Tick Genomes Elucidate Their Genetic Diversity and Vector Capacities.</title>
        <authorList>
            <consortium name="Tick Genome and Microbiome Consortium (TIGMIC)"/>
            <person name="Jia N."/>
            <person name="Wang J."/>
            <person name="Shi W."/>
            <person name="Du L."/>
            <person name="Sun Y."/>
            <person name="Zhan W."/>
            <person name="Jiang J.F."/>
            <person name="Wang Q."/>
            <person name="Zhang B."/>
            <person name="Ji P."/>
            <person name="Bell-Sakyi L."/>
            <person name="Cui X.M."/>
            <person name="Yuan T.T."/>
            <person name="Jiang B.G."/>
            <person name="Yang W.F."/>
            <person name="Lam T.T."/>
            <person name="Chang Q.C."/>
            <person name="Ding S.J."/>
            <person name="Wang X.J."/>
            <person name="Zhu J.G."/>
            <person name="Ruan X.D."/>
            <person name="Zhao L."/>
            <person name="Wei J.T."/>
            <person name="Ye R.Z."/>
            <person name="Que T.C."/>
            <person name="Du C.H."/>
            <person name="Zhou Y.H."/>
            <person name="Cheng J.X."/>
            <person name="Dai P.F."/>
            <person name="Guo W.B."/>
            <person name="Han X.H."/>
            <person name="Huang E.J."/>
            <person name="Li L.F."/>
            <person name="Wei W."/>
            <person name="Gao Y.C."/>
            <person name="Liu J.Z."/>
            <person name="Shao H.Z."/>
            <person name="Wang X."/>
            <person name="Wang C.C."/>
            <person name="Yang T.C."/>
            <person name="Huo Q.B."/>
            <person name="Li W."/>
            <person name="Chen H.Y."/>
            <person name="Chen S.E."/>
            <person name="Zhou L.G."/>
            <person name="Ni X.B."/>
            <person name="Tian J.H."/>
            <person name="Sheng Y."/>
            <person name="Liu T."/>
            <person name="Pan Y.S."/>
            <person name="Xia L.Y."/>
            <person name="Li J."/>
            <person name="Zhao F."/>
            <person name="Cao W.C."/>
        </authorList>
    </citation>
    <scope>NUCLEOTIDE SEQUENCE [LARGE SCALE GENOMIC DNA]</scope>
    <source>
        <strain evidence="1">Iper-2018</strain>
    </source>
</reference>
<gene>
    <name evidence="1" type="ORF">HPB47_003175</name>
</gene>
<sequence length="284" mass="31380">MKKRLFVGNLSSTVKQDELREKFERFGHVENVEVHTKRDECGNPFKTFAYLDMELGQENLVSCIKTYHGAKWKGSEMLVQVAKESYIQRIQREAKSLQQKKEESGAATLSQHANDSGIVHPVRVKVENIEEKFRRLAGQPERVAKSIAPGAKKRLAANSATDFAKAKASLFEDDDEATRVLPSSGVGRLRRTQDASASRDRVGPDGGGGDPRGWSSGGVVSFWEASGRPSGEEKHQADNAKRLASLERRVAQARSQKELLKSALTSVVSRRTARVAPMPVAPRE</sequence>